<accession>A0AA88AEL8</accession>
<evidence type="ECO:0000313" key="2">
    <source>
        <dbReference type="Proteomes" id="UP001187192"/>
    </source>
</evidence>
<sequence length="89" mass="9526">MSGNFDRVSGFNEQNICPSILLGGRPFMVGMSQEFACSTRLLNKCVEANVSDVSKGGPKATPITQAYLTMLASHGLHHQAKMLALQGSQ</sequence>
<dbReference type="Proteomes" id="UP001187192">
    <property type="component" value="Unassembled WGS sequence"/>
</dbReference>
<gene>
    <name evidence="1" type="ORF">TIFTF001_011677</name>
</gene>
<organism evidence="1 2">
    <name type="scientific">Ficus carica</name>
    <name type="common">Common fig</name>
    <dbReference type="NCBI Taxonomy" id="3494"/>
    <lineage>
        <taxon>Eukaryota</taxon>
        <taxon>Viridiplantae</taxon>
        <taxon>Streptophyta</taxon>
        <taxon>Embryophyta</taxon>
        <taxon>Tracheophyta</taxon>
        <taxon>Spermatophyta</taxon>
        <taxon>Magnoliopsida</taxon>
        <taxon>eudicotyledons</taxon>
        <taxon>Gunneridae</taxon>
        <taxon>Pentapetalae</taxon>
        <taxon>rosids</taxon>
        <taxon>fabids</taxon>
        <taxon>Rosales</taxon>
        <taxon>Moraceae</taxon>
        <taxon>Ficeae</taxon>
        <taxon>Ficus</taxon>
    </lineage>
</organism>
<dbReference type="EMBL" id="BTGU01000014">
    <property type="protein sequence ID" value="GMN42466.1"/>
    <property type="molecule type" value="Genomic_DNA"/>
</dbReference>
<comment type="caution">
    <text evidence="1">The sequence shown here is derived from an EMBL/GenBank/DDBJ whole genome shotgun (WGS) entry which is preliminary data.</text>
</comment>
<proteinExistence type="predicted"/>
<keyword evidence="2" id="KW-1185">Reference proteome</keyword>
<dbReference type="AlphaFoldDB" id="A0AA88AEL8"/>
<reference evidence="1" key="1">
    <citation type="submission" date="2023-07" db="EMBL/GenBank/DDBJ databases">
        <title>draft genome sequence of fig (Ficus carica).</title>
        <authorList>
            <person name="Takahashi T."/>
            <person name="Nishimura K."/>
        </authorList>
    </citation>
    <scope>NUCLEOTIDE SEQUENCE</scope>
</reference>
<evidence type="ECO:0000313" key="1">
    <source>
        <dbReference type="EMBL" id="GMN42466.1"/>
    </source>
</evidence>
<name>A0AA88AEL8_FICCA</name>
<protein>
    <submittedName>
        <fullName evidence="1">Uncharacterized protein</fullName>
    </submittedName>
</protein>